<proteinExistence type="inferred from homology"/>
<dbReference type="InterPro" id="IPR050226">
    <property type="entry name" value="NagZ_Beta-hexosaminidase"/>
</dbReference>
<comment type="caution">
    <text evidence="8">The sequence shown here is derived from an EMBL/GenBank/DDBJ whole genome shotgun (WGS) entry which is preliminary data.</text>
</comment>
<keyword evidence="4" id="KW-0378">Hydrolase</keyword>
<dbReference type="PANTHER" id="PTHR30480:SF13">
    <property type="entry name" value="BETA-HEXOSAMINIDASE"/>
    <property type="match status" value="1"/>
</dbReference>
<dbReference type="OrthoDB" id="9805821at2"/>
<evidence type="ECO:0000313" key="9">
    <source>
        <dbReference type="Proteomes" id="UP000256779"/>
    </source>
</evidence>
<accession>A0A3D9L4Q1</accession>
<evidence type="ECO:0000256" key="3">
    <source>
        <dbReference type="ARBA" id="ARBA00012663"/>
    </source>
</evidence>
<evidence type="ECO:0000256" key="2">
    <source>
        <dbReference type="ARBA" id="ARBA00005336"/>
    </source>
</evidence>
<dbReference type="Proteomes" id="UP000256779">
    <property type="component" value="Unassembled WGS sequence"/>
</dbReference>
<dbReference type="Pfam" id="PF00933">
    <property type="entry name" value="Glyco_hydro_3"/>
    <property type="match status" value="1"/>
</dbReference>
<name>A0A3D9L4Q1_MARFU</name>
<evidence type="ECO:0000256" key="6">
    <source>
        <dbReference type="SAM" id="SignalP"/>
    </source>
</evidence>
<evidence type="ECO:0000256" key="1">
    <source>
        <dbReference type="ARBA" id="ARBA00001231"/>
    </source>
</evidence>
<dbReference type="InterPro" id="IPR036962">
    <property type="entry name" value="Glyco_hydro_3_N_sf"/>
</dbReference>
<dbReference type="SUPFAM" id="SSF51445">
    <property type="entry name" value="(Trans)glycosidases"/>
    <property type="match status" value="1"/>
</dbReference>
<feature type="signal peptide" evidence="6">
    <location>
        <begin position="1"/>
        <end position="19"/>
    </location>
</feature>
<reference evidence="8 9" key="1">
    <citation type="submission" date="2018-07" db="EMBL/GenBank/DDBJ databases">
        <title>Genomic Encyclopedia of Type Strains, Phase IV (KMG-IV): sequencing the most valuable type-strain genomes for metagenomic binning, comparative biology and taxonomic classification.</title>
        <authorList>
            <person name="Goeker M."/>
        </authorList>
    </citation>
    <scope>NUCLEOTIDE SEQUENCE [LARGE SCALE GENOMIC DNA]</scope>
    <source>
        <strain evidence="8 9">DSM 4134</strain>
    </source>
</reference>
<feature type="chain" id="PRO_5017533859" description="beta-N-acetylhexosaminidase" evidence="6">
    <location>
        <begin position="20"/>
        <end position="368"/>
    </location>
</feature>
<organism evidence="8 9">
    <name type="scientific">Marinoscillum furvescens DSM 4134</name>
    <dbReference type="NCBI Taxonomy" id="1122208"/>
    <lineage>
        <taxon>Bacteria</taxon>
        <taxon>Pseudomonadati</taxon>
        <taxon>Bacteroidota</taxon>
        <taxon>Cytophagia</taxon>
        <taxon>Cytophagales</taxon>
        <taxon>Reichenbachiellaceae</taxon>
        <taxon>Marinoscillum</taxon>
    </lineage>
</organism>
<keyword evidence="5" id="KW-0326">Glycosidase</keyword>
<dbReference type="GO" id="GO:0005975">
    <property type="term" value="P:carbohydrate metabolic process"/>
    <property type="evidence" value="ECO:0007669"/>
    <property type="project" value="InterPro"/>
</dbReference>
<dbReference type="GO" id="GO:0004563">
    <property type="term" value="F:beta-N-acetylhexosaminidase activity"/>
    <property type="evidence" value="ECO:0007669"/>
    <property type="project" value="UniProtKB-EC"/>
</dbReference>
<sequence length="368" mass="40441">MRRTITLFFALALTASSMAQQAKELDSLDHMIGQMILIGMGDFNKLDKKAPVFKDIQSGKVGGVILFEKNLASKNTEKNLRDMLSYAQSLSNIPLFVGIDEEGGRVNRLKPKYGFPKTVTAQYLGELNNTDSTEFYAEQTAGALYGLGINMNFAPSVDVNVYPENPVIGKIGRSYSPDPAVVATHAAKVVEAHDLFGVATVVKHFPGHGSSRNDSHLGLTDVSSTWRFRELLPYKMLMDSGKVRAVMTAHIVNEVMDERKLPGTLSDRIIGGVLRGFMGYDGVVVSDDMQMKAISKEYGLEDAIKKAVNAGVDILLFANNVPDYDLVTADQIHNIIKNFIKNGDISADRIAKSYDRIMKLKADLKLTD</sequence>
<dbReference type="InterPro" id="IPR017853">
    <property type="entry name" value="GH"/>
</dbReference>
<feature type="domain" description="Glycoside hydrolase family 3 N-terminal" evidence="7">
    <location>
        <begin position="28"/>
        <end position="360"/>
    </location>
</feature>
<evidence type="ECO:0000313" key="8">
    <source>
        <dbReference type="EMBL" id="RED98907.1"/>
    </source>
</evidence>
<dbReference type="InterPro" id="IPR001764">
    <property type="entry name" value="Glyco_hydro_3_N"/>
</dbReference>
<gene>
    <name evidence="8" type="ORF">C7460_10999</name>
</gene>
<comment type="similarity">
    <text evidence="2">Belongs to the glycosyl hydrolase 3 family.</text>
</comment>
<keyword evidence="6" id="KW-0732">Signal</keyword>
<dbReference type="GO" id="GO:0009254">
    <property type="term" value="P:peptidoglycan turnover"/>
    <property type="evidence" value="ECO:0007669"/>
    <property type="project" value="TreeGrafter"/>
</dbReference>
<protein>
    <recommendedName>
        <fullName evidence="3">beta-N-acetylhexosaminidase</fullName>
        <ecNumber evidence="3">3.2.1.52</ecNumber>
    </recommendedName>
</protein>
<comment type="catalytic activity">
    <reaction evidence="1">
        <text>Hydrolysis of terminal non-reducing N-acetyl-D-hexosamine residues in N-acetyl-beta-D-hexosaminides.</text>
        <dbReference type="EC" id="3.2.1.52"/>
    </reaction>
</comment>
<dbReference type="PANTHER" id="PTHR30480">
    <property type="entry name" value="BETA-HEXOSAMINIDASE-RELATED"/>
    <property type="match status" value="1"/>
</dbReference>
<evidence type="ECO:0000256" key="4">
    <source>
        <dbReference type="ARBA" id="ARBA00022801"/>
    </source>
</evidence>
<dbReference type="Gene3D" id="3.20.20.300">
    <property type="entry name" value="Glycoside hydrolase, family 3, N-terminal domain"/>
    <property type="match status" value="1"/>
</dbReference>
<evidence type="ECO:0000256" key="5">
    <source>
        <dbReference type="ARBA" id="ARBA00023295"/>
    </source>
</evidence>
<evidence type="ECO:0000259" key="7">
    <source>
        <dbReference type="Pfam" id="PF00933"/>
    </source>
</evidence>
<dbReference type="RefSeq" id="WP_115868211.1">
    <property type="nucleotide sequence ID" value="NZ_QREG01000009.1"/>
</dbReference>
<keyword evidence="9" id="KW-1185">Reference proteome</keyword>
<dbReference type="AlphaFoldDB" id="A0A3D9L4Q1"/>
<dbReference type="EMBL" id="QREG01000009">
    <property type="protein sequence ID" value="RED98907.1"/>
    <property type="molecule type" value="Genomic_DNA"/>
</dbReference>
<dbReference type="EC" id="3.2.1.52" evidence="3"/>